<keyword evidence="3" id="KW-0964">Secreted</keyword>
<keyword evidence="6" id="KW-1185">Reference proteome</keyword>
<organism evidence="5 6">
    <name type="scientific">Cercophora scortea</name>
    <dbReference type="NCBI Taxonomy" id="314031"/>
    <lineage>
        <taxon>Eukaryota</taxon>
        <taxon>Fungi</taxon>
        <taxon>Dikarya</taxon>
        <taxon>Ascomycota</taxon>
        <taxon>Pezizomycotina</taxon>
        <taxon>Sordariomycetes</taxon>
        <taxon>Sordariomycetidae</taxon>
        <taxon>Sordariales</taxon>
        <taxon>Lasiosphaeriaceae</taxon>
        <taxon>Cercophora</taxon>
    </lineage>
</organism>
<sequence length="138" mass="14978">MHFSKALSIFSLATLASAAQISYDRGYDDANRTMEFVACSDGANGLITRYGWSVQGDINNFPYIGGAQAVDDWDSPYCGSCWQATYKGRSIFVLAIDHTESGLNVAFDALDDLTNGNAQKFGVIDATVSQVPLKMCRL</sequence>
<comment type="subcellular location">
    <subcellularLocation>
        <location evidence="1">Secreted</location>
    </subcellularLocation>
</comment>
<proteinExistence type="inferred from homology"/>
<evidence type="ECO:0000256" key="4">
    <source>
        <dbReference type="SAM" id="SignalP"/>
    </source>
</evidence>
<name>A0AAE0MDT2_9PEZI</name>
<comment type="similarity">
    <text evidence="2">Belongs to the cerato-platanin family.</text>
</comment>
<feature type="chain" id="PRO_5042020118" evidence="4">
    <location>
        <begin position="19"/>
        <end position="138"/>
    </location>
</feature>
<dbReference type="Proteomes" id="UP001286456">
    <property type="component" value="Unassembled WGS sequence"/>
</dbReference>
<reference evidence="5" key="1">
    <citation type="journal article" date="2023" name="Mol. Phylogenet. Evol.">
        <title>Genome-scale phylogeny and comparative genomics of the fungal order Sordariales.</title>
        <authorList>
            <person name="Hensen N."/>
            <person name="Bonometti L."/>
            <person name="Westerberg I."/>
            <person name="Brannstrom I.O."/>
            <person name="Guillou S."/>
            <person name="Cros-Aarteil S."/>
            <person name="Calhoun S."/>
            <person name="Haridas S."/>
            <person name="Kuo A."/>
            <person name="Mondo S."/>
            <person name="Pangilinan J."/>
            <person name="Riley R."/>
            <person name="LaButti K."/>
            <person name="Andreopoulos B."/>
            <person name="Lipzen A."/>
            <person name="Chen C."/>
            <person name="Yan M."/>
            <person name="Daum C."/>
            <person name="Ng V."/>
            <person name="Clum A."/>
            <person name="Steindorff A."/>
            <person name="Ohm R.A."/>
            <person name="Martin F."/>
            <person name="Silar P."/>
            <person name="Natvig D.O."/>
            <person name="Lalanne C."/>
            <person name="Gautier V."/>
            <person name="Ament-Velasquez S.L."/>
            <person name="Kruys A."/>
            <person name="Hutchinson M.I."/>
            <person name="Powell A.J."/>
            <person name="Barry K."/>
            <person name="Miller A.N."/>
            <person name="Grigoriev I.V."/>
            <person name="Debuchy R."/>
            <person name="Gladieux P."/>
            <person name="Hiltunen Thoren M."/>
            <person name="Johannesson H."/>
        </authorList>
    </citation>
    <scope>NUCLEOTIDE SEQUENCE</scope>
    <source>
        <strain evidence="5">SMH4131-1</strain>
    </source>
</reference>
<dbReference type="InterPro" id="IPR010829">
    <property type="entry name" value="Cerato-platanin"/>
</dbReference>
<evidence type="ECO:0000256" key="3">
    <source>
        <dbReference type="ARBA" id="ARBA00022525"/>
    </source>
</evidence>
<reference evidence="5" key="2">
    <citation type="submission" date="2023-06" db="EMBL/GenBank/DDBJ databases">
        <authorList>
            <consortium name="Lawrence Berkeley National Laboratory"/>
            <person name="Haridas S."/>
            <person name="Hensen N."/>
            <person name="Bonometti L."/>
            <person name="Westerberg I."/>
            <person name="Brannstrom I.O."/>
            <person name="Guillou S."/>
            <person name="Cros-Aarteil S."/>
            <person name="Calhoun S."/>
            <person name="Kuo A."/>
            <person name="Mondo S."/>
            <person name="Pangilinan J."/>
            <person name="Riley R."/>
            <person name="Labutti K."/>
            <person name="Andreopoulos B."/>
            <person name="Lipzen A."/>
            <person name="Chen C."/>
            <person name="Yanf M."/>
            <person name="Daum C."/>
            <person name="Ng V."/>
            <person name="Clum A."/>
            <person name="Steindorff A."/>
            <person name="Ohm R."/>
            <person name="Martin F."/>
            <person name="Silar P."/>
            <person name="Natvig D."/>
            <person name="Lalanne C."/>
            <person name="Gautier V."/>
            <person name="Ament-Velasquez S.L."/>
            <person name="Kruys A."/>
            <person name="Hutchinson M.I."/>
            <person name="Powell A.J."/>
            <person name="Barry K."/>
            <person name="Miller A.N."/>
            <person name="Grigoriev I.V."/>
            <person name="Debuchy R."/>
            <person name="Gladieux P."/>
            <person name="Thoren M.H."/>
            <person name="Johannesson H."/>
        </authorList>
    </citation>
    <scope>NUCLEOTIDE SEQUENCE</scope>
    <source>
        <strain evidence="5">SMH4131-1</strain>
    </source>
</reference>
<evidence type="ECO:0000256" key="1">
    <source>
        <dbReference type="ARBA" id="ARBA00004613"/>
    </source>
</evidence>
<dbReference type="Gene3D" id="2.40.40.10">
    <property type="entry name" value="RlpA-like domain"/>
    <property type="match status" value="1"/>
</dbReference>
<keyword evidence="4" id="KW-0732">Signal</keyword>
<evidence type="ECO:0000313" key="6">
    <source>
        <dbReference type="Proteomes" id="UP001286456"/>
    </source>
</evidence>
<evidence type="ECO:0000313" key="5">
    <source>
        <dbReference type="EMBL" id="KAK3328023.1"/>
    </source>
</evidence>
<dbReference type="GO" id="GO:0005576">
    <property type="term" value="C:extracellular region"/>
    <property type="evidence" value="ECO:0007669"/>
    <property type="project" value="UniProtKB-SubCell"/>
</dbReference>
<dbReference type="InterPro" id="IPR036908">
    <property type="entry name" value="RlpA-like_sf"/>
</dbReference>
<comment type="caution">
    <text evidence="5">The sequence shown here is derived from an EMBL/GenBank/DDBJ whole genome shotgun (WGS) entry which is preliminary data.</text>
</comment>
<accession>A0AAE0MDT2</accession>
<dbReference type="EMBL" id="JAUEPO010000003">
    <property type="protein sequence ID" value="KAK3328023.1"/>
    <property type="molecule type" value="Genomic_DNA"/>
</dbReference>
<evidence type="ECO:0000256" key="2">
    <source>
        <dbReference type="ARBA" id="ARBA00010421"/>
    </source>
</evidence>
<gene>
    <name evidence="5" type="ORF">B0T19DRAFT_400823</name>
</gene>
<feature type="signal peptide" evidence="4">
    <location>
        <begin position="1"/>
        <end position="18"/>
    </location>
</feature>
<dbReference type="SUPFAM" id="SSF50685">
    <property type="entry name" value="Barwin-like endoglucanases"/>
    <property type="match status" value="1"/>
</dbReference>
<dbReference type="Pfam" id="PF07249">
    <property type="entry name" value="Cerato-platanin"/>
    <property type="match status" value="1"/>
</dbReference>
<dbReference type="AlphaFoldDB" id="A0AAE0MDT2"/>
<protein>
    <submittedName>
        <fullName evidence="5">Cerato-platanin</fullName>
    </submittedName>
</protein>
<dbReference type="CDD" id="cd22778">
    <property type="entry name" value="DPBB_CEPL-like"/>
    <property type="match status" value="1"/>
</dbReference>